<gene>
    <name evidence="2" type="ORF">BYL167_LOCUS40144</name>
</gene>
<accession>A0A8S2Z456</accession>
<dbReference type="AlphaFoldDB" id="A0A8S2Z456"/>
<dbReference type="EMBL" id="CAJOBH010098572">
    <property type="protein sequence ID" value="CAF4601339.1"/>
    <property type="molecule type" value="Genomic_DNA"/>
</dbReference>
<evidence type="ECO:0000313" key="3">
    <source>
        <dbReference type="Proteomes" id="UP000681967"/>
    </source>
</evidence>
<organism evidence="2 3">
    <name type="scientific">Rotaria magnacalcarata</name>
    <dbReference type="NCBI Taxonomy" id="392030"/>
    <lineage>
        <taxon>Eukaryota</taxon>
        <taxon>Metazoa</taxon>
        <taxon>Spiralia</taxon>
        <taxon>Gnathifera</taxon>
        <taxon>Rotifera</taxon>
        <taxon>Eurotatoria</taxon>
        <taxon>Bdelloidea</taxon>
        <taxon>Philodinida</taxon>
        <taxon>Philodinidae</taxon>
        <taxon>Rotaria</taxon>
    </lineage>
</organism>
<sequence length="350" mass="40519">MADIQNRHGLRGEGTKGKGTHDPAKFLPQLPEVRAKPQWATPRAPLFVPGKNKLNEVATENERFLQELVERDPKRKRLQGPIRSPDSKALEAVHRKTVDSKKQREDFRKALVDIVTNGDNNSGNDLNSLYLNGTDNTPGVSDMPTAVEKDILRYHFYVHNGIDTEYVAELDENRINDTLSRLPSDLRNSWEPLVTSLTEEMKEDYLLSVKKAIVDFVLRDPRDTEERVKEETLPHRQEIAVLPKPWHASFVHARKFIEKNLHSINPAMAQVLSMWHKNIFKKLKVIDCEEFRERNDSIELSTFHTTCKRHMDSAREQLAKRWVSDIQTIFYQGHKRGIVPSQEDPKFRSF</sequence>
<comment type="caution">
    <text evidence="2">The sequence shown here is derived from an EMBL/GenBank/DDBJ whole genome shotgun (WGS) entry which is preliminary data.</text>
</comment>
<feature type="compositionally biased region" description="Basic and acidic residues" evidence="1">
    <location>
        <begin position="10"/>
        <end position="24"/>
    </location>
</feature>
<feature type="non-terminal residue" evidence="2">
    <location>
        <position position="350"/>
    </location>
</feature>
<reference evidence="2" key="1">
    <citation type="submission" date="2021-02" db="EMBL/GenBank/DDBJ databases">
        <authorList>
            <person name="Nowell W R."/>
        </authorList>
    </citation>
    <scope>NUCLEOTIDE SEQUENCE</scope>
</reference>
<evidence type="ECO:0000256" key="1">
    <source>
        <dbReference type="SAM" id="MobiDB-lite"/>
    </source>
</evidence>
<evidence type="ECO:0000313" key="2">
    <source>
        <dbReference type="EMBL" id="CAF4601339.1"/>
    </source>
</evidence>
<feature type="region of interest" description="Disordered" evidence="1">
    <location>
        <begin position="1"/>
        <end position="25"/>
    </location>
</feature>
<dbReference type="Proteomes" id="UP000681967">
    <property type="component" value="Unassembled WGS sequence"/>
</dbReference>
<name>A0A8S2Z456_9BILA</name>
<protein>
    <submittedName>
        <fullName evidence="2">Uncharacterized protein</fullName>
    </submittedName>
</protein>
<proteinExistence type="predicted"/>